<evidence type="ECO:0000313" key="1">
    <source>
        <dbReference type="EMBL" id="MDO3694714.1"/>
    </source>
</evidence>
<dbReference type="PROSITE" id="PS51257">
    <property type="entry name" value="PROKAR_LIPOPROTEIN"/>
    <property type="match status" value="1"/>
</dbReference>
<name>A0ABT8VRX1_9FLAO</name>
<reference evidence="1" key="1">
    <citation type="submission" date="2023-07" db="EMBL/GenBank/DDBJ databases">
        <title>Wenyingzhuangia sp. chi5 genome sequencing and assembly.</title>
        <authorList>
            <person name="Park S."/>
        </authorList>
    </citation>
    <scope>NUCLEOTIDE SEQUENCE</scope>
    <source>
        <strain evidence="1">Chi5</strain>
    </source>
</reference>
<dbReference type="InterPro" id="IPR011467">
    <property type="entry name" value="DUF1573"/>
</dbReference>
<evidence type="ECO:0000313" key="2">
    <source>
        <dbReference type="Proteomes" id="UP001168642"/>
    </source>
</evidence>
<gene>
    <name evidence="1" type="ORF">QVZ41_07645</name>
</gene>
<dbReference type="EMBL" id="JAUMIT010000003">
    <property type="protein sequence ID" value="MDO3694714.1"/>
    <property type="molecule type" value="Genomic_DNA"/>
</dbReference>
<keyword evidence="2" id="KW-1185">Reference proteome</keyword>
<sequence length="172" mass="19886">MNRYLIYILFFSLVACIGDLSRDKAVDYLEQTSMRIEDPERHYFPIIRGAILKTAFKFYNTGDHPLVLKDVNTSCGCTNVQYSPGLISPGSYGEIYIEYNSGKNIGHVEFYIDVYANLDTVFKKTIKFDINVVTGADYTRDYEEVYNEFLKGQNAEYKKKGYYTELDGQVKY</sequence>
<dbReference type="Proteomes" id="UP001168642">
    <property type="component" value="Unassembled WGS sequence"/>
</dbReference>
<accession>A0ABT8VRX1</accession>
<organism evidence="1 2">
    <name type="scientific">Wenyingzhuangia gilva</name>
    <dbReference type="NCBI Taxonomy" id="3057677"/>
    <lineage>
        <taxon>Bacteria</taxon>
        <taxon>Pseudomonadati</taxon>
        <taxon>Bacteroidota</taxon>
        <taxon>Flavobacteriia</taxon>
        <taxon>Flavobacteriales</taxon>
        <taxon>Flavobacteriaceae</taxon>
        <taxon>Wenyingzhuangia</taxon>
    </lineage>
</organism>
<dbReference type="InterPro" id="IPR013783">
    <property type="entry name" value="Ig-like_fold"/>
</dbReference>
<dbReference type="PANTHER" id="PTHR37833:SF1">
    <property type="entry name" value="SIGNAL PEPTIDE PROTEIN"/>
    <property type="match status" value="1"/>
</dbReference>
<dbReference type="PANTHER" id="PTHR37833">
    <property type="entry name" value="LIPOPROTEIN-RELATED"/>
    <property type="match status" value="1"/>
</dbReference>
<protein>
    <submittedName>
        <fullName evidence="1">DUF1573 domain-containing protein</fullName>
    </submittedName>
</protein>
<dbReference type="Gene3D" id="2.60.40.10">
    <property type="entry name" value="Immunoglobulins"/>
    <property type="match status" value="1"/>
</dbReference>
<dbReference type="Pfam" id="PF07610">
    <property type="entry name" value="DUF1573"/>
    <property type="match status" value="1"/>
</dbReference>
<comment type="caution">
    <text evidence="1">The sequence shown here is derived from an EMBL/GenBank/DDBJ whole genome shotgun (WGS) entry which is preliminary data.</text>
</comment>
<proteinExistence type="predicted"/>
<dbReference type="RefSeq" id="WP_302883967.1">
    <property type="nucleotide sequence ID" value="NZ_JAUMIT010000003.1"/>
</dbReference>